<evidence type="ECO:0008006" key="3">
    <source>
        <dbReference type="Google" id="ProtNLM"/>
    </source>
</evidence>
<evidence type="ECO:0000313" key="1">
    <source>
        <dbReference type="EMBL" id="WEU40166.1"/>
    </source>
</evidence>
<proteinExistence type="predicted"/>
<accession>A0AAF0IBA2</accession>
<dbReference type="EMBL" id="CP091871">
    <property type="protein sequence ID" value="WEU40166.1"/>
    <property type="molecule type" value="Genomic_DNA"/>
</dbReference>
<dbReference type="KEGG" id="oyw:OdinLCB4_006760"/>
<organism evidence="1 2">
    <name type="scientific">Odinarchaeota yellowstonii (strain LCB_4)</name>
    <dbReference type="NCBI Taxonomy" id="1841599"/>
    <lineage>
        <taxon>Archaea</taxon>
        <taxon>Promethearchaeati</taxon>
        <taxon>Candidatus Odinarchaeota</taxon>
        <taxon>Candidatus Odinarchaeia</taxon>
        <taxon>Candidatus Odinarchaeales</taxon>
        <taxon>Candidatus Odinarchaeaceae</taxon>
        <taxon>Candidatus Odinarchaeum</taxon>
    </lineage>
</organism>
<evidence type="ECO:0000313" key="2">
    <source>
        <dbReference type="Proteomes" id="UP000186851"/>
    </source>
</evidence>
<sequence length="92" mass="10791">MREPEEIVQARKLVEKGFKYYRKGDLDKACPILTKALSIYLKYVDEDGDSFTLRRRLDFYALYLTAALLELRKVNAFRSGLRLDILDLTSLR</sequence>
<gene>
    <name evidence="1" type="ORF">OdinLCB4_006760</name>
</gene>
<name>A0AAF0IBA2_ODILC</name>
<dbReference type="AlphaFoldDB" id="A0AAF0IBA2"/>
<reference evidence="1" key="2">
    <citation type="journal article" date="2022" name="Nat. Microbiol.">
        <title>A closed Candidatus Odinarchaeum chromosome exposes Asgard archaeal viruses.</title>
        <authorList>
            <person name="Tamarit D."/>
            <person name="Caceres E.F."/>
            <person name="Krupovic M."/>
            <person name="Nijland R."/>
            <person name="Eme L."/>
            <person name="Robinson N.P."/>
            <person name="Ettema T.J.G."/>
        </authorList>
    </citation>
    <scope>NUCLEOTIDE SEQUENCE</scope>
    <source>
        <strain evidence="1">LCB_4</strain>
    </source>
</reference>
<reference evidence="1" key="1">
    <citation type="journal article" date="2017" name="Nature">
        <title>Asgard archaea illuminate the origin of eukaryotic cellular complexity.</title>
        <authorList>
            <person name="Zaremba-Niedzwiedzka K."/>
            <person name="Caceres E.F."/>
            <person name="Saw J.H."/>
            <person name="Backstrom D."/>
            <person name="Juzokaite L."/>
            <person name="Vancaester E."/>
            <person name="Seitz K.W."/>
            <person name="Anantharaman K."/>
            <person name="Starnawski P."/>
            <person name="Kjeldsen K.U."/>
            <person name="Scott M.B."/>
            <person name="Nunoura T."/>
            <person name="Banfield J.F."/>
            <person name="Schramm A."/>
            <person name="Baker B.J."/>
            <person name="Spang A."/>
            <person name="Ettema T.J.G."/>
        </authorList>
    </citation>
    <scope>NUCLEOTIDE SEQUENCE</scope>
    <source>
        <strain evidence="1">LCB_4</strain>
    </source>
</reference>
<dbReference type="Proteomes" id="UP000186851">
    <property type="component" value="Chromosome"/>
</dbReference>
<protein>
    <recommendedName>
        <fullName evidence="3">Tetratricopeptide repeat protein</fullName>
    </recommendedName>
</protein>